<dbReference type="InterPro" id="IPR032508">
    <property type="entry name" value="FecR_C"/>
</dbReference>
<dbReference type="InterPro" id="IPR012373">
    <property type="entry name" value="Ferrdict_sens_TM"/>
</dbReference>
<dbReference type="InterPro" id="IPR006860">
    <property type="entry name" value="FecR"/>
</dbReference>
<proteinExistence type="predicted"/>
<evidence type="ECO:0000313" key="3">
    <source>
        <dbReference type="EMBL" id="MFD1144248.1"/>
    </source>
</evidence>
<dbReference type="Pfam" id="PF04773">
    <property type="entry name" value="FecR"/>
    <property type="match status" value="1"/>
</dbReference>
<dbReference type="Gene3D" id="3.55.50.30">
    <property type="match status" value="1"/>
</dbReference>
<dbReference type="Proteomes" id="UP001597116">
    <property type="component" value="Unassembled WGS sequence"/>
</dbReference>
<dbReference type="PIRSF" id="PIRSF018266">
    <property type="entry name" value="FecR"/>
    <property type="match status" value="1"/>
</dbReference>
<dbReference type="Gene3D" id="2.60.120.1440">
    <property type="match status" value="1"/>
</dbReference>
<dbReference type="PANTHER" id="PTHR30273">
    <property type="entry name" value="PERIPLASMIC SIGNAL SENSOR AND SIGMA FACTOR ACTIVATOR FECR-RELATED"/>
    <property type="match status" value="1"/>
</dbReference>
<keyword evidence="4" id="KW-1185">Reference proteome</keyword>
<evidence type="ECO:0000313" key="4">
    <source>
        <dbReference type="Proteomes" id="UP001597116"/>
    </source>
</evidence>
<feature type="domain" description="FecR protein" evidence="1">
    <location>
        <begin position="152"/>
        <end position="240"/>
    </location>
</feature>
<gene>
    <name evidence="3" type="ORF">ACFQ4C_24190</name>
</gene>
<protein>
    <submittedName>
        <fullName evidence="3">FecR family protein</fullName>
    </submittedName>
</protein>
<dbReference type="Pfam" id="PF16344">
    <property type="entry name" value="FecR_C"/>
    <property type="match status" value="1"/>
</dbReference>
<dbReference type="EMBL" id="JBHTLP010000021">
    <property type="protein sequence ID" value="MFD1144248.1"/>
    <property type="molecule type" value="Genomic_DNA"/>
</dbReference>
<accession>A0ABW3Q987</accession>
<reference evidence="4" key="1">
    <citation type="journal article" date="2019" name="Int. J. Syst. Evol. Microbiol.">
        <title>The Global Catalogue of Microorganisms (GCM) 10K type strain sequencing project: providing services to taxonomists for standard genome sequencing and annotation.</title>
        <authorList>
            <consortium name="The Broad Institute Genomics Platform"/>
            <consortium name="The Broad Institute Genome Sequencing Center for Infectious Disease"/>
            <person name="Wu L."/>
            <person name="Ma J."/>
        </authorList>
    </citation>
    <scope>NUCLEOTIDE SEQUENCE [LARGE SCALE GENOMIC DNA]</scope>
    <source>
        <strain evidence="4">CCUG 55608</strain>
    </source>
</reference>
<sequence length="372" mass="41966">MQNPYEHYGITDFVTDDAFLRHQLHPTAQSTQFWNDWLAANPRQQEDWTQALRLFEAVQRGLSDYTRTFLSEEAESRLLVRIRETNAGYTDPASVTPLWRKSWIPYAAAASFLLLSGAFLWTQSRKHSTVTQYEQQLAAVQAPVLEKVNSGTGVQTVRLPDQTTVLLYPNSRLSYAEDFGKADRTVYLSGKAVFDVVRQPQKPFLVYAHDVVTRVLGTRFEVNAFAQNKAVTVRVQNGRVTVYRYKAHEKPSGDQRAGVLLLPNQQVVFTRQTEQFKKDLVENPAIILPSQEPQPSFVYDETPVVEVFQQLEKAYGVEIVVDKEAIEGCQLTASLTDETLSEKLNVICQSIGAAYEIVEAQIIITSPGCKAE</sequence>
<evidence type="ECO:0000259" key="2">
    <source>
        <dbReference type="Pfam" id="PF16344"/>
    </source>
</evidence>
<feature type="domain" description="Protein FecR C-terminal" evidence="2">
    <location>
        <begin position="297"/>
        <end position="364"/>
    </location>
</feature>
<organism evidence="3 4">
    <name type="scientific">Larkinella insperata</name>
    <dbReference type="NCBI Taxonomy" id="332158"/>
    <lineage>
        <taxon>Bacteria</taxon>
        <taxon>Pseudomonadati</taxon>
        <taxon>Bacteroidota</taxon>
        <taxon>Cytophagia</taxon>
        <taxon>Cytophagales</taxon>
        <taxon>Spirosomataceae</taxon>
        <taxon>Larkinella</taxon>
    </lineage>
</organism>
<name>A0ABW3Q987_9BACT</name>
<evidence type="ECO:0000259" key="1">
    <source>
        <dbReference type="Pfam" id="PF04773"/>
    </source>
</evidence>
<comment type="caution">
    <text evidence="3">The sequence shown here is derived from an EMBL/GenBank/DDBJ whole genome shotgun (WGS) entry which is preliminary data.</text>
</comment>
<dbReference type="PANTHER" id="PTHR30273:SF2">
    <property type="entry name" value="PROTEIN FECR"/>
    <property type="match status" value="1"/>
</dbReference>
<dbReference type="RefSeq" id="WP_265988950.1">
    <property type="nucleotide sequence ID" value="NZ_CP110973.1"/>
</dbReference>